<evidence type="ECO:0000313" key="2">
    <source>
        <dbReference type="Proteomes" id="UP000265520"/>
    </source>
</evidence>
<accession>A0A392PWV3</accession>
<feature type="non-terminal residue" evidence="1">
    <location>
        <position position="57"/>
    </location>
</feature>
<sequence>MGSGEKGLFEVRGCNKIEVVGFGFEEGEEEKVCSKDVGWWEDEINLTLTDDRNVTTF</sequence>
<name>A0A392PWV3_9FABA</name>
<organism evidence="1 2">
    <name type="scientific">Trifolium medium</name>
    <dbReference type="NCBI Taxonomy" id="97028"/>
    <lineage>
        <taxon>Eukaryota</taxon>
        <taxon>Viridiplantae</taxon>
        <taxon>Streptophyta</taxon>
        <taxon>Embryophyta</taxon>
        <taxon>Tracheophyta</taxon>
        <taxon>Spermatophyta</taxon>
        <taxon>Magnoliopsida</taxon>
        <taxon>eudicotyledons</taxon>
        <taxon>Gunneridae</taxon>
        <taxon>Pentapetalae</taxon>
        <taxon>rosids</taxon>
        <taxon>fabids</taxon>
        <taxon>Fabales</taxon>
        <taxon>Fabaceae</taxon>
        <taxon>Papilionoideae</taxon>
        <taxon>50 kb inversion clade</taxon>
        <taxon>NPAAA clade</taxon>
        <taxon>Hologalegina</taxon>
        <taxon>IRL clade</taxon>
        <taxon>Trifolieae</taxon>
        <taxon>Trifolium</taxon>
    </lineage>
</organism>
<comment type="caution">
    <text evidence="1">The sequence shown here is derived from an EMBL/GenBank/DDBJ whole genome shotgun (WGS) entry which is preliminary data.</text>
</comment>
<dbReference type="Proteomes" id="UP000265520">
    <property type="component" value="Unassembled WGS sequence"/>
</dbReference>
<dbReference type="AlphaFoldDB" id="A0A392PWV3"/>
<proteinExistence type="predicted"/>
<evidence type="ECO:0000313" key="1">
    <source>
        <dbReference type="EMBL" id="MCI16583.1"/>
    </source>
</evidence>
<protein>
    <submittedName>
        <fullName evidence="1">Uncharacterized protein</fullName>
    </submittedName>
</protein>
<reference evidence="1 2" key="1">
    <citation type="journal article" date="2018" name="Front. Plant Sci.">
        <title>Red Clover (Trifolium pratense) and Zigzag Clover (T. medium) - A Picture of Genomic Similarities and Differences.</title>
        <authorList>
            <person name="Dluhosova J."/>
            <person name="Istvanek J."/>
            <person name="Nedelnik J."/>
            <person name="Repkova J."/>
        </authorList>
    </citation>
    <scope>NUCLEOTIDE SEQUENCE [LARGE SCALE GENOMIC DNA]</scope>
    <source>
        <strain evidence="2">cv. 10/8</strain>
        <tissue evidence="1">Leaf</tissue>
    </source>
</reference>
<keyword evidence="2" id="KW-1185">Reference proteome</keyword>
<dbReference type="EMBL" id="LXQA010101522">
    <property type="protein sequence ID" value="MCI16583.1"/>
    <property type="molecule type" value="Genomic_DNA"/>
</dbReference>